<dbReference type="AlphaFoldDB" id="A0A426Z254"/>
<sequence>MQTVDTEQHKNATTGAAKKREGRQWQRKPSSLGVEVGEIVRISEMVMERRRSRVAQRRCEVRVRRGARRGCAFSLGVGGRPLVIVLRGRTTPHHAIHPVVVATRRLVKTTLRLLDHVDTSTRPSPFRLEHGRVSSIIPTGLPLIQSPFETERAPQFCSITKQVS</sequence>
<feature type="compositionally biased region" description="Basic and acidic residues" evidence="1">
    <location>
        <begin position="1"/>
        <end position="10"/>
    </location>
</feature>
<comment type="caution">
    <text evidence="2">The sequence shown here is derived from an EMBL/GenBank/DDBJ whole genome shotgun (WGS) entry which is preliminary data.</text>
</comment>
<reference evidence="2 3" key="1">
    <citation type="journal article" date="2014" name="Agronomy (Basel)">
        <title>A Draft Genome Sequence for Ensete ventricosum, the Drought-Tolerant Tree Against Hunger.</title>
        <authorList>
            <person name="Harrison J."/>
            <person name="Moore K.A."/>
            <person name="Paszkiewicz K."/>
            <person name="Jones T."/>
            <person name="Grant M."/>
            <person name="Ambacheew D."/>
            <person name="Muzemil S."/>
            <person name="Studholme D.J."/>
        </authorList>
    </citation>
    <scope>NUCLEOTIDE SEQUENCE [LARGE SCALE GENOMIC DNA]</scope>
</reference>
<organism evidence="2 3">
    <name type="scientific">Ensete ventricosum</name>
    <name type="common">Abyssinian banana</name>
    <name type="synonym">Musa ensete</name>
    <dbReference type="NCBI Taxonomy" id="4639"/>
    <lineage>
        <taxon>Eukaryota</taxon>
        <taxon>Viridiplantae</taxon>
        <taxon>Streptophyta</taxon>
        <taxon>Embryophyta</taxon>
        <taxon>Tracheophyta</taxon>
        <taxon>Spermatophyta</taxon>
        <taxon>Magnoliopsida</taxon>
        <taxon>Liliopsida</taxon>
        <taxon>Zingiberales</taxon>
        <taxon>Musaceae</taxon>
        <taxon>Ensete</taxon>
    </lineage>
</organism>
<dbReference type="Proteomes" id="UP000287651">
    <property type="component" value="Unassembled WGS sequence"/>
</dbReference>
<evidence type="ECO:0000256" key="1">
    <source>
        <dbReference type="SAM" id="MobiDB-lite"/>
    </source>
</evidence>
<evidence type="ECO:0000313" key="2">
    <source>
        <dbReference type="EMBL" id="RRT58057.1"/>
    </source>
</evidence>
<gene>
    <name evidence="2" type="ORF">B296_00034569</name>
</gene>
<feature type="region of interest" description="Disordered" evidence="1">
    <location>
        <begin position="1"/>
        <end position="29"/>
    </location>
</feature>
<proteinExistence type="predicted"/>
<protein>
    <submittedName>
        <fullName evidence="2">Uncharacterized protein</fullName>
    </submittedName>
</protein>
<accession>A0A426Z254</accession>
<name>A0A426Z254_ENSVE</name>
<evidence type="ECO:0000313" key="3">
    <source>
        <dbReference type="Proteomes" id="UP000287651"/>
    </source>
</evidence>
<dbReference type="EMBL" id="AMZH03008863">
    <property type="protein sequence ID" value="RRT58057.1"/>
    <property type="molecule type" value="Genomic_DNA"/>
</dbReference>